<dbReference type="Pfam" id="PF08205">
    <property type="entry name" value="C2-set_2"/>
    <property type="match status" value="1"/>
</dbReference>
<sequence length="116" mass="13315">TAKQIELEVPDQMTAGAQYNFVCKTAGAYPSVRMEFWKVQKRIGPKYQIKSDADNTTSYIISFKPEIQDDESTVYCRAENPWINGNQIEARKKLRVYYSVTGLRPHDDSRLGFTSL</sequence>
<dbReference type="AlphaFoldDB" id="A0A8J2JF35"/>
<accession>A0A8J2JF35</accession>
<evidence type="ECO:0000259" key="2">
    <source>
        <dbReference type="Pfam" id="PF08205"/>
    </source>
</evidence>
<evidence type="ECO:0000313" key="3">
    <source>
        <dbReference type="EMBL" id="CAG7717592.1"/>
    </source>
</evidence>
<name>A0A8J2JF35_9HEXA</name>
<feature type="domain" description="CD80-like immunoglobulin C2-set" evidence="2">
    <location>
        <begin position="7"/>
        <end position="81"/>
    </location>
</feature>
<organism evidence="3 4">
    <name type="scientific">Allacma fusca</name>
    <dbReference type="NCBI Taxonomy" id="39272"/>
    <lineage>
        <taxon>Eukaryota</taxon>
        <taxon>Metazoa</taxon>
        <taxon>Ecdysozoa</taxon>
        <taxon>Arthropoda</taxon>
        <taxon>Hexapoda</taxon>
        <taxon>Collembola</taxon>
        <taxon>Symphypleona</taxon>
        <taxon>Sminthuridae</taxon>
        <taxon>Allacma</taxon>
    </lineage>
</organism>
<keyword evidence="4" id="KW-1185">Reference proteome</keyword>
<reference evidence="3" key="1">
    <citation type="submission" date="2021-06" db="EMBL/GenBank/DDBJ databases">
        <authorList>
            <person name="Hodson N. C."/>
            <person name="Mongue J. A."/>
            <person name="Jaron S. K."/>
        </authorList>
    </citation>
    <scope>NUCLEOTIDE SEQUENCE</scope>
</reference>
<evidence type="ECO:0000256" key="1">
    <source>
        <dbReference type="ARBA" id="ARBA00023157"/>
    </source>
</evidence>
<evidence type="ECO:0000313" key="4">
    <source>
        <dbReference type="Proteomes" id="UP000708208"/>
    </source>
</evidence>
<gene>
    <name evidence="3" type="ORF">AFUS01_LOCUS7046</name>
</gene>
<proteinExistence type="predicted"/>
<dbReference type="EMBL" id="CAJVCH010047146">
    <property type="protein sequence ID" value="CAG7717592.1"/>
    <property type="molecule type" value="Genomic_DNA"/>
</dbReference>
<comment type="caution">
    <text evidence="3">The sequence shown here is derived from an EMBL/GenBank/DDBJ whole genome shotgun (WGS) entry which is preliminary data.</text>
</comment>
<dbReference type="Proteomes" id="UP000708208">
    <property type="component" value="Unassembled WGS sequence"/>
</dbReference>
<feature type="non-terminal residue" evidence="3">
    <location>
        <position position="1"/>
    </location>
</feature>
<protein>
    <recommendedName>
        <fullName evidence="2">CD80-like immunoglobulin C2-set domain-containing protein</fullName>
    </recommendedName>
</protein>
<dbReference type="InterPro" id="IPR013162">
    <property type="entry name" value="CD80_C2-set"/>
</dbReference>
<keyword evidence="1" id="KW-1015">Disulfide bond</keyword>